<feature type="transmembrane region" description="Helical" evidence="2">
    <location>
        <begin position="51"/>
        <end position="74"/>
    </location>
</feature>
<name>A0AA96WJR2_9CYAN</name>
<sequence>MEDEPKVENKTTISNSSNSPINAPVGTSGVTNSNVSIASSDAKEGVNWGNWIAVIGILVAIVAIPLSMSVSGAFNEEFKEWFSRIFPSKVEQQPATKSE</sequence>
<reference evidence="3" key="1">
    <citation type="submission" date="2020-05" db="EMBL/GenBank/DDBJ databases">
        <authorList>
            <person name="Zhu T."/>
            <person name="Keshari N."/>
            <person name="Lu X."/>
        </authorList>
    </citation>
    <scope>NUCLEOTIDE SEQUENCE</scope>
    <source>
        <strain evidence="3">NK1-12</strain>
    </source>
</reference>
<dbReference type="RefSeq" id="WP_316434134.1">
    <property type="nucleotide sequence ID" value="NZ_CP053586.1"/>
</dbReference>
<dbReference type="AlphaFoldDB" id="A0AA96WJR2"/>
<gene>
    <name evidence="3" type="ORF">HJG54_07015</name>
</gene>
<accession>A0AA96WJR2</accession>
<keyword evidence="2" id="KW-0812">Transmembrane</keyword>
<organism evidence="3">
    <name type="scientific">Leptolyngbya sp. NK1-12</name>
    <dbReference type="NCBI Taxonomy" id="2547451"/>
    <lineage>
        <taxon>Bacteria</taxon>
        <taxon>Bacillati</taxon>
        <taxon>Cyanobacteriota</taxon>
        <taxon>Cyanophyceae</taxon>
        <taxon>Leptolyngbyales</taxon>
        <taxon>Leptolyngbyaceae</taxon>
        <taxon>Leptolyngbya group</taxon>
        <taxon>Leptolyngbya</taxon>
    </lineage>
</organism>
<evidence type="ECO:0000313" key="3">
    <source>
        <dbReference type="EMBL" id="WNZ22631.1"/>
    </source>
</evidence>
<keyword evidence="2" id="KW-0472">Membrane</keyword>
<protein>
    <submittedName>
        <fullName evidence="3">Uncharacterized protein</fullName>
    </submittedName>
</protein>
<feature type="region of interest" description="Disordered" evidence="1">
    <location>
        <begin position="1"/>
        <end position="34"/>
    </location>
</feature>
<keyword evidence="2" id="KW-1133">Transmembrane helix</keyword>
<evidence type="ECO:0000256" key="1">
    <source>
        <dbReference type="SAM" id="MobiDB-lite"/>
    </source>
</evidence>
<feature type="compositionally biased region" description="Low complexity" evidence="1">
    <location>
        <begin position="10"/>
        <end position="22"/>
    </location>
</feature>
<evidence type="ECO:0000256" key="2">
    <source>
        <dbReference type="SAM" id="Phobius"/>
    </source>
</evidence>
<dbReference type="EMBL" id="CP053586">
    <property type="protein sequence ID" value="WNZ22631.1"/>
    <property type="molecule type" value="Genomic_DNA"/>
</dbReference>
<proteinExistence type="predicted"/>